<dbReference type="KEGG" id="aiq:Azoinq_09375"/>
<sequence>MNAPALPLRRGWRRFLPGLLVLSLVLNGFLLGILGGHWGQHLRGGPAWAQQFQGLAADLPAPERQVLRREMGQALVEMAPVLRALGQTRQDAAARAAAPHLDQAALAADFTRLRQQTNQAQAILQTHLLHALAQLPPDQRARLAQAMARRLSAQTLNGDSTHD</sequence>
<evidence type="ECO:0000313" key="2">
    <source>
        <dbReference type="EMBL" id="QWT48082.1"/>
    </source>
</evidence>
<proteinExistence type="predicted"/>
<evidence type="ECO:0000313" key="3">
    <source>
        <dbReference type="Proteomes" id="UP000683428"/>
    </source>
</evidence>
<gene>
    <name evidence="2" type="ORF">Azoinq_09375</name>
</gene>
<dbReference type="InterPro" id="IPR025961">
    <property type="entry name" value="Metal_resist"/>
</dbReference>
<feature type="transmembrane region" description="Helical" evidence="1">
    <location>
        <begin position="15"/>
        <end position="34"/>
    </location>
</feature>
<evidence type="ECO:0000256" key="1">
    <source>
        <dbReference type="SAM" id="Phobius"/>
    </source>
</evidence>
<dbReference type="Pfam" id="PF13801">
    <property type="entry name" value="Metal_resist"/>
    <property type="match status" value="1"/>
</dbReference>
<keyword evidence="1" id="KW-0472">Membrane</keyword>
<dbReference type="Proteomes" id="UP000683428">
    <property type="component" value="Chromosome"/>
</dbReference>
<dbReference type="AlphaFoldDB" id="A0A975SKM5"/>
<protein>
    <submittedName>
        <fullName evidence="2">Periplasmic heavy metal sensor</fullName>
    </submittedName>
</protein>
<reference evidence="2" key="1">
    <citation type="submission" date="2020-11" db="EMBL/GenBank/DDBJ databases">
        <title>Azospira inquinata sp. nov.</title>
        <authorList>
            <person name="Moe W.M."/>
            <person name="Mikes M.C."/>
        </authorList>
    </citation>
    <scope>NUCLEOTIDE SEQUENCE</scope>
    <source>
        <strain evidence="2">Azo-3</strain>
    </source>
</reference>
<dbReference type="EMBL" id="CP064782">
    <property type="protein sequence ID" value="QWT48082.1"/>
    <property type="molecule type" value="Genomic_DNA"/>
</dbReference>
<organism evidence="2 3">
    <name type="scientific">Azospira inquinata</name>
    <dbReference type="NCBI Taxonomy" id="2785627"/>
    <lineage>
        <taxon>Bacteria</taxon>
        <taxon>Pseudomonadati</taxon>
        <taxon>Pseudomonadota</taxon>
        <taxon>Betaproteobacteria</taxon>
        <taxon>Rhodocyclales</taxon>
        <taxon>Rhodocyclaceae</taxon>
        <taxon>Azospira</taxon>
    </lineage>
</organism>
<accession>A0A975SKM5</accession>
<keyword evidence="3" id="KW-1185">Reference proteome</keyword>
<name>A0A975SKM5_9RHOO</name>
<keyword evidence="1" id="KW-1133">Transmembrane helix</keyword>
<keyword evidence="1" id="KW-0812">Transmembrane</keyword>
<dbReference type="RefSeq" id="WP_216129719.1">
    <property type="nucleotide sequence ID" value="NZ_CP064782.1"/>
</dbReference>